<comment type="caution">
    <text evidence="6">The sequence shown here is derived from an EMBL/GenBank/DDBJ whole genome shotgun (WGS) entry which is preliminary data.</text>
</comment>
<dbReference type="Proteomes" id="UP000193986">
    <property type="component" value="Unassembled WGS sequence"/>
</dbReference>
<feature type="transmembrane region" description="Helical" evidence="4">
    <location>
        <begin position="205"/>
        <end position="228"/>
    </location>
</feature>
<feature type="compositionally biased region" description="Basic and acidic residues" evidence="3">
    <location>
        <begin position="1"/>
        <end position="15"/>
    </location>
</feature>
<keyword evidence="4" id="KW-0472">Membrane</keyword>
<feature type="transmembrane region" description="Helical" evidence="4">
    <location>
        <begin position="339"/>
        <end position="365"/>
    </location>
</feature>
<gene>
    <name evidence="6" type="ORF">BCR39DRAFT_580833</name>
</gene>
<feature type="transmembrane region" description="Helical" evidence="4">
    <location>
        <begin position="402"/>
        <end position="426"/>
    </location>
</feature>
<dbReference type="OrthoDB" id="6509908at2759"/>
<feature type="transmembrane region" description="Helical" evidence="4">
    <location>
        <begin position="146"/>
        <end position="164"/>
    </location>
</feature>
<comment type="similarity">
    <text evidence="2">Belongs to the major facilitator superfamily. Monocarboxylate porter (TC 2.A.1.13) family.</text>
</comment>
<evidence type="ECO:0000313" key="6">
    <source>
        <dbReference type="EMBL" id="ORY33482.1"/>
    </source>
</evidence>
<dbReference type="GO" id="GO:0022857">
    <property type="term" value="F:transmembrane transporter activity"/>
    <property type="evidence" value="ECO:0007669"/>
    <property type="project" value="InterPro"/>
</dbReference>
<dbReference type="InParanoid" id="A0A1Y2BF91"/>
<keyword evidence="4" id="KW-0812">Transmembrane</keyword>
<feature type="transmembrane region" description="Helical" evidence="4">
    <location>
        <begin position="112"/>
        <end position="134"/>
    </location>
</feature>
<evidence type="ECO:0000256" key="3">
    <source>
        <dbReference type="SAM" id="MobiDB-lite"/>
    </source>
</evidence>
<keyword evidence="7" id="KW-1185">Reference proteome</keyword>
<organism evidence="6 7">
    <name type="scientific">Naematelia encephala</name>
    <dbReference type="NCBI Taxonomy" id="71784"/>
    <lineage>
        <taxon>Eukaryota</taxon>
        <taxon>Fungi</taxon>
        <taxon>Dikarya</taxon>
        <taxon>Basidiomycota</taxon>
        <taxon>Agaricomycotina</taxon>
        <taxon>Tremellomycetes</taxon>
        <taxon>Tremellales</taxon>
        <taxon>Naemateliaceae</taxon>
        <taxon>Naematelia</taxon>
    </lineage>
</organism>
<evidence type="ECO:0000256" key="2">
    <source>
        <dbReference type="ARBA" id="ARBA00006727"/>
    </source>
</evidence>
<feature type="domain" description="Major facilitator superfamily (MFS) profile" evidence="5">
    <location>
        <begin position="249"/>
        <end position="436"/>
    </location>
</feature>
<evidence type="ECO:0000256" key="1">
    <source>
        <dbReference type="ARBA" id="ARBA00004141"/>
    </source>
</evidence>
<evidence type="ECO:0000256" key="4">
    <source>
        <dbReference type="SAM" id="Phobius"/>
    </source>
</evidence>
<feature type="transmembrane region" description="Helical" evidence="4">
    <location>
        <begin position="284"/>
        <end position="302"/>
    </location>
</feature>
<dbReference type="EMBL" id="MCFC01000006">
    <property type="protein sequence ID" value="ORY33482.1"/>
    <property type="molecule type" value="Genomic_DNA"/>
</dbReference>
<evidence type="ECO:0000313" key="7">
    <source>
        <dbReference type="Proteomes" id="UP000193986"/>
    </source>
</evidence>
<dbReference type="PROSITE" id="PS50850">
    <property type="entry name" value="MFS"/>
    <property type="match status" value="1"/>
</dbReference>
<feature type="transmembrane region" description="Helical" evidence="4">
    <location>
        <begin position="249"/>
        <end position="272"/>
    </location>
</feature>
<feature type="transmembrane region" description="Helical" evidence="4">
    <location>
        <begin position="43"/>
        <end position="66"/>
    </location>
</feature>
<feature type="transmembrane region" description="Helical" evidence="4">
    <location>
        <begin position="171"/>
        <end position="193"/>
    </location>
</feature>
<dbReference type="Pfam" id="PF07690">
    <property type="entry name" value="MFS_1"/>
    <property type="match status" value="1"/>
</dbReference>
<dbReference type="GO" id="GO:0016020">
    <property type="term" value="C:membrane"/>
    <property type="evidence" value="ECO:0007669"/>
    <property type="project" value="UniProtKB-SubCell"/>
</dbReference>
<dbReference type="InterPro" id="IPR020846">
    <property type="entry name" value="MFS_dom"/>
</dbReference>
<dbReference type="Gene3D" id="1.20.1250.20">
    <property type="entry name" value="MFS general substrate transporter like domains"/>
    <property type="match status" value="2"/>
</dbReference>
<keyword evidence="4" id="KW-1133">Transmembrane helix</keyword>
<feature type="transmembrane region" description="Helical" evidence="4">
    <location>
        <begin position="86"/>
        <end position="105"/>
    </location>
</feature>
<accession>A0A1Y2BF91</accession>
<dbReference type="PANTHER" id="PTHR11360:SF319">
    <property type="entry name" value="MAJOR FACILITATOR SUPERFAMILY (MFS) PROFILE DOMAIN-CONTAINING PROTEIN"/>
    <property type="match status" value="1"/>
</dbReference>
<dbReference type="InterPro" id="IPR050327">
    <property type="entry name" value="Proton-linked_MCT"/>
</dbReference>
<dbReference type="SUPFAM" id="SSF103473">
    <property type="entry name" value="MFS general substrate transporter"/>
    <property type="match status" value="1"/>
</dbReference>
<dbReference type="PANTHER" id="PTHR11360">
    <property type="entry name" value="MONOCARBOXYLATE TRANSPORTER"/>
    <property type="match status" value="1"/>
</dbReference>
<reference evidence="6 7" key="1">
    <citation type="submission" date="2016-07" db="EMBL/GenBank/DDBJ databases">
        <title>Pervasive Adenine N6-methylation of Active Genes in Fungi.</title>
        <authorList>
            <consortium name="DOE Joint Genome Institute"/>
            <person name="Mondo S.J."/>
            <person name="Dannebaum R.O."/>
            <person name="Kuo R.C."/>
            <person name="Labutti K."/>
            <person name="Haridas S."/>
            <person name="Kuo A."/>
            <person name="Salamov A."/>
            <person name="Ahrendt S.R."/>
            <person name="Lipzen A."/>
            <person name="Sullivan W."/>
            <person name="Andreopoulos W.B."/>
            <person name="Clum A."/>
            <person name="Lindquist E."/>
            <person name="Daum C."/>
            <person name="Ramamoorthy G.K."/>
            <person name="Gryganskyi A."/>
            <person name="Culley D."/>
            <person name="Magnuson J.K."/>
            <person name="James T.Y."/>
            <person name="O'Malley M.A."/>
            <person name="Stajich J.E."/>
            <person name="Spatafora J.W."/>
            <person name="Visel A."/>
            <person name="Grigoriev I.V."/>
        </authorList>
    </citation>
    <scope>NUCLEOTIDE SEQUENCE [LARGE SCALE GENOMIC DNA]</scope>
    <source>
        <strain evidence="6 7">68-887.2</strain>
    </source>
</reference>
<feature type="transmembrane region" description="Helical" evidence="4">
    <location>
        <begin position="377"/>
        <end position="396"/>
    </location>
</feature>
<feature type="region of interest" description="Disordered" evidence="3">
    <location>
        <begin position="1"/>
        <end position="39"/>
    </location>
</feature>
<dbReference type="AlphaFoldDB" id="A0A1Y2BF91"/>
<dbReference type="InterPro" id="IPR011701">
    <property type="entry name" value="MFS"/>
</dbReference>
<proteinExistence type="inferred from homology"/>
<protein>
    <submittedName>
        <fullName evidence="6">Major facilitator superfamily domain-containing protein</fullName>
    </submittedName>
</protein>
<dbReference type="InterPro" id="IPR036259">
    <property type="entry name" value="MFS_trans_sf"/>
</dbReference>
<comment type="subcellular location">
    <subcellularLocation>
        <location evidence="1">Membrane</location>
        <topology evidence="1">Multi-pass membrane protein</topology>
    </subcellularLocation>
</comment>
<feature type="transmembrane region" description="Helical" evidence="4">
    <location>
        <begin position="314"/>
        <end position="333"/>
    </location>
</feature>
<sequence>MSIHDEHDTVRRPGSDDIEASLPEKSPVQEQSATEFERPEGGWAAWSTVIGAWLFMFATFGYTNAFGVFQSYYTVSKYPTKSSSDVAWIGSLQTFLQFGMGAIAGPLFDRGYFYQLTIVGSAVFLVCFFTMSLANQFWETFLSQGVGLGIGIGLIFLPALGVVSQYFKKRLGIATGFVTTGSSIGGICIPIMLNNLIVSHGFEKAVQYTGCLLAGCLVLAMVLIRPFGGVRARKDAIKANPREFLKDPVFVLCIVGIFFGTWGIFFPVFYLQYFAVRSGASDNLVFYILAIFNAGSVVGRTLPNFAADYFGSFNLLAIMCISSAAMIFALFGANDTGGLIAVAVLLGVSTGAFVSLMGPCVMSTAKDQSEIGARMGVCFLLMSVAALTGAPVAGALVDKYQFSAGIIWCGVLLILAAGLIACAALITTRRKGTWKV</sequence>
<evidence type="ECO:0000259" key="5">
    <source>
        <dbReference type="PROSITE" id="PS50850"/>
    </source>
</evidence>
<name>A0A1Y2BF91_9TREE</name>